<feature type="transmembrane region" description="Helical" evidence="6">
    <location>
        <begin position="78"/>
        <end position="99"/>
    </location>
</feature>
<accession>A0ABS7ZIY9</accession>
<dbReference type="PANTHER" id="PTHR30619:SF1">
    <property type="entry name" value="RECOMBINATION PROTEIN 2"/>
    <property type="match status" value="1"/>
</dbReference>
<dbReference type="EMBL" id="JAIXCQ010000006">
    <property type="protein sequence ID" value="MCA5893764.1"/>
    <property type="molecule type" value="Genomic_DNA"/>
</dbReference>
<feature type="transmembrane region" description="Helical" evidence="6">
    <location>
        <begin position="266"/>
        <end position="286"/>
    </location>
</feature>
<dbReference type="SMART" id="SM00849">
    <property type="entry name" value="Lactamase_B"/>
    <property type="match status" value="1"/>
</dbReference>
<dbReference type="InterPro" id="IPR025405">
    <property type="entry name" value="DUF4131"/>
</dbReference>
<keyword evidence="9" id="KW-1185">Reference proteome</keyword>
<dbReference type="Pfam" id="PF13567">
    <property type="entry name" value="DUF4131"/>
    <property type="match status" value="1"/>
</dbReference>
<dbReference type="Pfam" id="PF00753">
    <property type="entry name" value="Lactamase_B"/>
    <property type="match status" value="1"/>
</dbReference>
<proteinExistence type="predicted"/>
<reference evidence="8 9" key="1">
    <citation type="submission" date="2021-09" db="EMBL/GenBank/DDBJ databases">
        <title>Isoptericola luteus sp. nov., a novel bacterium isolated from Harbin, the capital city of Heilongjiang province.</title>
        <authorList>
            <person name="Li J."/>
        </authorList>
    </citation>
    <scope>NUCLEOTIDE SEQUENCE [LARGE SCALE GENOMIC DNA]</scope>
    <source>
        <strain evidence="8 9">NEAU-Y5</strain>
    </source>
</reference>
<dbReference type="InterPro" id="IPR052159">
    <property type="entry name" value="Competence_DNA_uptake"/>
</dbReference>
<dbReference type="Pfam" id="PF03772">
    <property type="entry name" value="Competence"/>
    <property type="match status" value="1"/>
</dbReference>
<dbReference type="PANTHER" id="PTHR30619">
    <property type="entry name" value="DNA INTERNALIZATION/COMPETENCE PROTEIN COMEC/REC2"/>
    <property type="match status" value="1"/>
</dbReference>
<evidence type="ECO:0000313" key="9">
    <source>
        <dbReference type="Proteomes" id="UP001319870"/>
    </source>
</evidence>
<keyword evidence="4 6" id="KW-1133">Transmembrane helix</keyword>
<dbReference type="InterPro" id="IPR004477">
    <property type="entry name" value="ComEC_N"/>
</dbReference>
<evidence type="ECO:0000259" key="7">
    <source>
        <dbReference type="SMART" id="SM00849"/>
    </source>
</evidence>
<name>A0ABS7ZIY9_9MICO</name>
<feature type="transmembrane region" description="Helical" evidence="6">
    <location>
        <begin position="293"/>
        <end position="310"/>
    </location>
</feature>
<feature type="domain" description="Metallo-beta-lactamase" evidence="7">
    <location>
        <begin position="586"/>
        <end position="775"/>
    </location>
</feature>
<feature type="transmembrane region" description="Helical" evidence="6">
    <location>
        <begin position="454"/>
        <end position="474"/>
    </location>
</feature>
<evidence type="ECO:0000256" key="6">
    <source>
        <dbReference type="SAM" id="Phobius"/>
    </source>
</evidence>
<feature type="transmembrane region" description="Helical" evidence="6">
    <location>
        <begin position="362"/>
        <end position="380"/>
    </location>
</feature>
<keyword evidence="5 6" id="KW-0472">Membrane</keyword>
<dbReference type="InterPro" id="IPR036866">
    <property type="entry name" value="RibonucZ/Hydroxyglut_hydro"/>
</dbReference>
<feature type="transmembrane region" description="Helical" evidence="6">
    <location>
        <begin position="541"/>
        <end position="563"/>
    </location>
</feature>
<evidence type="ECO:0000256" key="2">
    <source>
        <dbReference type="ARBA" id="ARBA00022475"/>
    </source>
</evidence>
<organism evidence="8 9">
    <name type="scientific">Isoptericola luteus</name>
    <dbReference type="NCBI Taxonomy" id="2879484"/>
    <lineage>
        <taxon>Bacteria</taxon>
        <taxon>Bacillati</taxon>
        <taxon>Actinomycetota</taxon>
        <taxon>Actinomycetes</taxon>
        <taxon>Micrococcales</taxon>
        <taxon>Promicromonosporaceae</taxon>
        <taxon>Isoptericola</taxon>
    </lineage>
</organism>
<keyword evidence="3 6" id="KW-0812">Transmembrane</keyword>
<feature type="transmembrane region" description="Helical" evidence="6">
    <location>
        <begin position="34"/>
        <end position="57"/>
    </location>
</feature>
<evidence type="ECO:0000256" key="1">
    <source>
        <dbReference type="ARBA" id="ARBA00004651"/>
    </source>
</evidence>
<evidence type="ECO:0000313" key="8">
    <source>
        <dbReference type="EMBL" id="MCA5893764.1"/>
    </source>
</evidence>
<sequence>MSAAAPVDLRLVPAVLVAFAAAWCVTGPARGWAGAAAVVGVVGLALVGFALASRTWIARLRSPRSRTARVATARSRTAGAPGAGTVAHVVLALACLAAVGTGAHVQLARQEPLAAAAGSGALVHLTGRVASEPRPAVFGPGSRWVLATSSVTVRGAATGTAGLVEVTAPGDPPRYGALVALRGVLRVEGPGDGVLARTSVDGPVPERAPPGAALRATDRLRSALLQVTDPLSEQARGLVPGVAVGDTSRLSPDLDEAMRTTSLTHVTAVSGGHFAIVVATLTALCAALRVPRVVRVLAVATVAVGFVLLVRPEPSVLRAAWTCAVGLLGLALGRPSAGLPALGAAAIALLVVDPWLARSYGFVLSCAATAGLVLLAGPLARRLAPWTGRPLAFALAVPWAAQAACGPVLMLLDPRVPLTSVPANLLAAPALVPATVLGLVATLLAPWAPGPATAVGWCAGLATGWIAMVARWFAALPWASVPWPGGIGGALALALLTGVSVVLVLRRGPAEGWPRRWKEAGPRVVDRACRAVRRRRDRRQVVHLLLLAGAGAAGLALIVAAAAPRLGLVPGAVPDDWQVAACDVGQGDALVVRTGPASGIVVDVGPEGGAAGRCLDHLGVERVDLLVLSHFHADHVGGLPAVLRGRTVTEALVSPLEAPAGQAEAAHVALDDAGVPVRAASPGDQGSVGDVGWQVLGSGVGGGVISAASVGGGGGGAEGDRANDASVSLRVRTASGLDVVALGDLEEPGQDALLRSLAAVQGSDLAGVDVVKMAHHGSRAQSAALAGFLAPRVALVSVGVDNTYGHPTRDALDLYAGVGSAVVRTDECGTAVLVDRGGEIGLACTSPS</sequence>
<protein>
    <submittedName>
        <fullName evidence="8">ComEC/Rec2 family competence protein</fullName>
    </submittedName>
</protein>
<dbReference type="SUPFAM" id="SSF56281">
    <property type="entry name" value="Metallo-hydrolase/oxidoreductase"/>
    <property type="match status" value="1"/>
</dbReference>
<comment type="caution">
    <text evidence="8">The sequence shown here is derived from an EMBL/GenBank/DDBJ whole genome shotgun (WGS) entry which is preliminary data.</text>
</comment>
<gene>
    <name evidence="8" type="ORF">LEP48_10435</name>
</gene>
<comment type="subcellular location">
    <subcellularLocation>
        <location evidence="1">Cell membrane</location>
        <topology evidence="1">Multi-pass membrane protein</topology>
    </subcellularLocation>
</comment>
<evidence type="ECO:0000256" key="3">
    <source>
        <dbReference type="ARBA" id="ARBA00022692"/>
    </source>
</evidence>
<dbReference type="InterPro" id="IPR001279">
    <property type="entry name" value="Metallo-B-lactamas"/>
</dbReference>
<evidence type="ECO:0000256" key="5">
    <source>
        <dbReference type="ARBA" id="ARBA00023136"/>
    </source>
</evidence>
<feature type="transmembrane region" description="Helical" evidence="6">
    <location>
        <begin position="486"/>
        <end position="505"/>
    </location>
</feature>
<feature type="transmembrane region" description="Helical" evidence="6">
    <location>
        <begin position="339"/>
        <end position="356"/>
    </location>
</feature>
<feature type="transmembrane region" description="Helical" evidence="6">
    <location>
        <begin position="424"/>
        <end position="447"/>
    </location>
</feature>
<dbReference type="Proteomes" id="UP001319870">
    <property type="component" value="Unassembled WGS sequence"/>
</dbReference>
<dbReference type="Gene3D" id="3.60.15.10">
    <property type="entry name" value="Ribonuclease Z/Hydroxyacylglutathione hydrolase-like"/>
    <property type="match status" value="1"/>
</dbReference>
<dbReference type="RefSeq" id="WP_225565531.1">
    <property type="nucleotide sequence ID" value="NZ_JAIXCQ010000006.1"/>
</dbReference>
<dbReference type="NCBIfam" id="TIGR00360">
    <property type="entry name" value="ComEC_N-term"/>
    <property type="match status" value="1"/>
</dbReference>
<evidence type="ECO:0000256" key="4">
    <source>
        <dbReference type="ARBA" id="ARBA00022989"/>
    </source>
</evidence>
<keyword evidence="2" id="KW-1003">Cell membrane</keyword>